<proteinExistence type="predicted"/>
<evidence type="ECO:0000313" key="4">
    <source>
        <dbReference type="Proteomes" id="UP000285666"/>
    </source>
</evidence>
<dbReference type="Proteomes" id="UP000285666">
    <property type="component" value="Unassembled WGS sequence"/>
</dbReference>
<dbReference type="RefSeq" id="WP_117650450.1">
    <property type="nucleotide sequence ID" value="NZ_QRHN01000024.1"/>
</dbReference>
<dbReference type="EMBL" id="QRHN01000024">
    <property type="protein sequence ID" value="RHF76214.1"/>
    <property type="molecule type" value="Genomic_DNA"/>
</dbReference>
<reference evidence="3 4" key="1">
    <citation type="submission" date="2018-08" db="EMBL/GenBank/DDBJ databases">
        <title>A genome reference for cultivated species of the human gut microbiota.</title>
        <authorList>
            <person name="Zou Y."/>
            <person name="Xue W."/>
            <person name="Luo G."/>
        </authorList>
    </citation>
    <scope>NUCLEOTIDE SEQUENCE [LARGE SCALE GENOMIC DNA]</scope>
    <source>
        <strain evidence="2 4">AM23-7AC</strain>
        <strain evidence="1 3">TF11-11</strain>
    </source>
</reference>
<dbReference type="EMBL" id="QSQQ01000021">
    <property type="protein sequence ID" value="RGK44879.1"/>
    <property type="molecule type" value="Genomic_DNA"/>
</dbReference>
<name>A0A3E4M584_9FIRM</name>
<sequence length="284" mass="33278">MFSIKKMLVDLYDSRTAQSCSASIGDIMNLRRNVEHNQFLATTRYLDIKDYVEYNKQTFVWQNTVSRAAYGNKHREEDGNMAFSKLITSYQSKGYDPNSLFIVDKDMRLLDGNHRMGMNLYTDQHKINVRVLKRKSKNPGNLDWYLQKKISADFLKKVYNAYLQIQEWLIETGDTFCCIVPEIEKLSELDLMVNIKSVHRYRLQSPLFVGGGIKLNQAGKLIQFTLDEPEYMIEDSKAVSKRIRDIKNILEMRYGMEFVSQIYFSQSCLEGKEIFDKIKNDFIE</sequence>
<evidence type="ECO:0000313" key="2">
    <source>
        <dbReference type="EMBL" id="RHF76214.1"/>
    </source>
</evidence>
<accession>A0A3E4M584</accession>
<evidence type="ECO:0000313" key="1">
    <source>
        <dbReference type="EMBL" id="RGK44879.1"/>
    </source>
</evidence>
<dbReference type="Proteomes" id="UP000261208">
    <property type="component" value="Unassembled WGS sequence"/>
</dbReference>
<dbReference type="AlphaFoldDB" id="A0A3E4M584"/>
<evidence type="ECO:0000313" key="3">
    <source>
        <dbReference type="Proteomes" id="UP000261208"/>
    </source>
</evidence>
<comment type="caution">
    <text evidence="1">The sequence shown here is derived from an EMBL/GenBank/DDBJ whole genome shotgun (WGS) entry which is preliminary data.</text>
</comment>
<protein>
    <submittedName>
        <fullName evidence="1">Uncharacterized protein</fullName>
    </submittedName>
</protein>
<gene>
    <name evidence="2" type="ORF">DW658_13970</name>
    <name evidence="1" type="ORF">DXD10_13985</name>
</gene>
<organism evidence="1 3">
    <name type="scientific">Dorea formicigenerans</name>
    <dbReference type="NCBI Taxonomy" id="39486"/>
    <lineage>
        <taxon>Bacteria</taxon>
        <taxon>Bacillati</taxon>
        <taxon>Bacillota</taxon>
        <taxon>Clostridia</taxon>
        <taxon>Lachnospirales</taxon>
        <taxon>Lachnospiraceae</taxon>
        <taxon>Dorea</taxon>
    </lineage>
</organism>